<evidence type="ECO:0000256" key="1">
    <source>
        <dbReference type="ARBA" id="ARBA00004651"/>
    </source>
</evidence>
<feature type="transmembrane region" description="Helical" evidence="8">
    <location>
        <begin position="264"/>
        <end position="291"/>
    </location>
</feature>
<evidence type="ECO:0000259" key="9">
    <source>
        <dbReference type="PROSITE" id="PS50928"/>
    </source>
</evidence>
<evidence type="ECO:0000256" key="6">
    <source>
        <dbReference type="ARBA" id="ARBA00022989"/>
    </source>
</evidence>
<evidence type="ECO:0000256" key="7">
    <source>
        <dbReference type="ARBA" id="ARBA00023136"/>
    </source>
</evidence>
<dbReference type="GO" id="GO:0005886">
    <property type="term" value="C:plasma membrane"/>
    <property type="evidence" value="ECO:0007669"/>
    <property type="project" value="UniProtKB-SubCell"/>
</dbReference>
<protein>
    <submittedName>
        <fullName evidence="10">ABC transporter permease</fullName>
    </submittedName>
</protein>
<keyword evidence="7 8" id="KW-0472">Membrane</keyword>
<dbReference type="EMBL" id="QJRE01000113">
    <property type="protein sequence ID" value="NWL47439.1"/>
    <property type="molecule type" value="Genomic_DNA"/>
</dbReference>
<dbReference type="AlphaFoldDB" id="A0ABD6N219"/>
<dbReference type="Proteomes" id="UP000704738">
    <property type="component" value="Unassembled WGS sequence"/>
</dbReference>
<dbReference type="InterPro" id="IPR000515">
    <property type="entry name" value="MetI-like"/>
</dbReference>
<dbReference type="PANTHER" id="PTHR42929:SF5">
    <property type="entry name" value="ABC TRANSPORTER PERMEASE PROTEIN"/>
    <property type="match status" value="1"/>
</dbReference>
<evidence type="ECO:0000256" key="3">
    <source>
        <dbReference type="ARBA" id="ARBA00022448"/>
    </source>
</evidence>
<evidence type="ECO:0000256" key="8">
    <source>
        <dbReference type="RuleBase" id="RU363032"/>
    </source>
</evidence>
<dbReference type="PROSITE" id="PS50928">
    <property type="entry name" value="ABC_TM1"/>
    <property type="match status" value="1"/>
</dbReference>
<organism evidence="10 11">
    <name type="scientific">Pseudomonas hunanensis</name>
    <dbReference type="NCBI Taxonomy" id="1247546"/>
    <lineage>
        <taxon>Bacteria</taxon>
        <taxon>Pseudomonadati</taxon>
        <taxon>Pseudomonadota</taxon>
        <taxon>Gammaproteobacteria</taxon>
        <taxon>Pseudomonadales</taxon>
        <taxon>Pseudomonadaceae</taxon>
        <taxon>Pseudomonas</taxon>
    </lineage>
</organism>
<evidence type="ECO:0000256" key="2">
    <source>
        <dbReference type="ARBA" id="ARBA00007069"/>
    </source>
</evidence>
<evidence type="ECO:0000256" key="4">
    <source>
        <dbReference type="ARBA" id="ARBA00022475"/>
    </source>
</evidence>
<gene>
    <name evidence="10" type="ORF">DM819_16670</name>
</gene>
<feature type="transmembrane region" description="Helical" evidence="8">
    <location>
        <begin position="34"/>
        <end position="58"/>
    </location>
</feature>
<dbReference type="PANTHER" id="PTHR42929">
    <property type="entry name" value="INNER MEMBRANE ABC TRANSPORTER PERMEASE PROTEIN YDCU-RELATED-RELATED"/>
    <property type="match status" value="1"/>
</dbReference>
<comment type="caution">
    <text evidence="10">The sequence shown here is derived from an EMBL/GenBank/DDBJ whole genome shotgun (WGS) entry which is preliminary data.</text>
</comment>
<dbReference type="Gene3D" id="1.10.3720.10">
    <property type="entry name" value="MetI-like"/>
    <property type="match status" value="1"/>
</dbReference>
<feature type="domain" description="ABC transmembrane type-1" evidence="9">
    <location>
        <begin position="85"/>
        <end position="291"/>
    </location>
</feature>
<keyword evidence="5 8" id="KW-0812">Transmembrane</keyword>
<accession>A0ABD6N219</accession>
<comment type="subcellular location">
    <subcellularLocation>
        <location evidence="1 8">Cell membrane</location>
        <topology evidence="1 8">Multi-pass membrane protein</topology>
    </subcellularLocation>
</comment>
<evidence type="ECO:0000256" key="5">
    <source>
        <dbReference type="ARBA" id="ARBA00022692"/>
    </source>
</evidence>
<dbReference type="CDD" id="cd06261">
    <property type="entry name" value="TM_PBP2"/>
    <property type="match status" value="1"/>
</dbReference>
<sequence>MTSTVRMPVGTDGASGPAMETLLARAERKERWSLLSLTLPGFLLVFAVLAVPLAWLFWMSAFDNSGALTLANYERLLRPVYMSSFSITFQVAFCVTAVCVLLGYPLAYLLSQLPERASQICMAFVLLPFWTSILVRTYAWLVLLQRQGIINTWLLDIGVIHEPLALVHNFFGTVVGMVHVMLPFLVLPLYDKMKNIDPLLLSAAANCGATPSQAWRQVFLPLSLPGLASGITLVFVLCLGFYLTPALLGGGRVAMWSMKISDTIALYGNWGAASALGVALLVVTVLILLTLRRLFGLNDPRRNG</sequence>
<evidence type="ECO:0000313" key="10">
    <source>
        <dbReference type="EMBL" id="NWL47439.1"/>
    </source>
</evidence>
<proteinExistence type="inferred from homology"/>
<dbReference type="Pfam" id="PF00528">
    <property type="entry name" value="BPD_transp_1"/>
    <property type="match status" value="1"/>
</dbReference>
<reference evidence="10 11" key="1">
    <citation type="submission" date="2018-06" db="EMBL/GenBank/DDBJ databases">
        <title>Bacteria isolated from soil of Wuhan.</title>
        <authorList>
            <person name="Xiang W."/>
            <person name="Huang C."/>
        </authorList>
    </citation>
    <scope>NUCLEOTIDE SEQUENCE [LARGE SCALE GENOMIC DNA]</scope>
    <source>
        <strain evidence="11">xwS4</strain>
    </source>
</reference>
<feature type="transmembrane region" description="Helical" evidence="8">
    <location>
        <begin position="87"/>
        <end position="110"/>
    </location>
</feature>
<keyword evidence="3 8" id="KW-0813">Transport</keyword>
<comment type="similarity">
    <text evidence="2">Belongs to the binding-protein-dependent transport system permease family. CysTW subfamily.</text>
</comment>
<keyword evidence="4" id="KW-1003">Cell membrane</keyword>
<feature type="transmembrane region" description="Helical" evidence="8">
    <location>
        <begin position="164"/>
        <end position="190"/>
    </location>
</feature>
<evidence type="ECO:0000313" key="11">
    <source>
        <dbReference type="Proteomes" id="UP000704738"/>
    </source>
</evidence>
<dbReference type="SUPFAM" id="SSF161098">
    <property type="entry name" value="MetI-like"/>
    <property type="match status" value="1"/>
</dbReference>
<dbReference type="InterPro" id="IPR035906">
    <property type="entry name" value="MetI-like_sf"/>
</dbReference>
<keyword evidence="6 8" id="KW-1133">Transmembrane helix</keyword>
<name>A0ABD6N219_9PSED</name>
<feature type="transmembrane region" description="Helical" evidence="8">
    <location>
        <begin position="122"/>
        <end position="144"/>
    </location>
</feature>
<feature type="transmembrane region" description="Helical" evidence="8">
    <location>
        <begin position="222"/>
        <end position="244"/>
    </location>
</feature>